<dbReference type="PANTHER" id="PTHR30469">
    <property type="entry name" value="MULTIDRUG RESISTANCE PROTEIN MDTA"/>
    <property type="match status" value="1"/>
</dbReference>
<organism evidence="4 5">
    <name type="scientific">Parasulfitobacter algicola</name>
    <dbReference type="NCBI Taxonomy" id="2614809"/>
    <lineage>
        <taxon>Bacteria</taxon>
        <taxon>Pseudomonadati</taxon>
        <taxon>Pseudomonadota</taxon>
        <taxon>Alphaproteobacteria</taxon>
        <taxon>Rhodobacterales</taxon>
        <taxon>Roseobacteraceae</taxon>
        <taxon>Parasulfitobacter</taxon>
    </lineage>
</organism>
<evidence type="ECO:0000256" key="2">
    <source>
        <dbReference type="SAM" id="Phobius"/>
    </source>
</evidence>
<dbReference type="Gene3D" id="2.40.30.170">
    <property type="match status" value="1"/>
</dbReference>
<sequence>MQTKKKPNVLRRAGILGGTAAVIGIAVGVVTFGTDALAERVENTPAPEPALLTSVAVSTIQFEDHYTTTRRFLGQVESAADATLSFELGGRLAALAVDEGESVAKGDVIARLDTALLEAERNRLTASKDATAAQLTFAQTRLVRAEQLQSEGFSSRETLDQARATRDELVSRIAEIDAGLSTVAINIEKSVLHAPFDGRIGALDVETAETVNPGQVVLTLIETTTPHVRVGVPLSVVEDDLRQVTIEIAGHEYAAELQQLRPDIDPITRTRTALFKLETEQTLAFGQTANLLVQTDVNARGAWVSLDALQQGSGSIWTVLVVEDDIVRTAAVEVLFQQSDRAFVQGTFAEGARLIGVGAHRVVPGQQVQVMEGGV</sequence>
<dbReference type="SUPFAM" id="SSF111369">
    <property type="entry name" value="HlyD-like secretion proteins"/>
    <property type="match status" value="1"/>
</dbReference>
<keyword evidence="5" id="KW-1185">Reference proteome</keyword>
<dbReference type="RefSeq" id="WP_174140154.1">
    <property type="nucleotide sequence ID" value="NZ_JABUFE010000030.1"/>
</dbReference>
<protein>
    <submittedName>
        <fullName evidence="4">Efflux RND transporter periplasmic adaptor subunit</fullName>
    </submittedName>
</protein>
<gene>
    <name evidence="4" type="ORF">HRQ87_19670</name>
</gene>
<dbReference type="Gene3D" id="1.10.287.470">
    <property type="entry name" value="Helix hairpin bin"/>
    <property type="match status" value="1"/>
</dbReference>
<dbReference type="Gene3D" id="2.40.420.20">
    <property type="match status" value="1"/>
</dbReference>
<dbReference type="InterPro" id="IPR058625">
    <property type="entry name" value="MdtA-like_BSH"/>
</dbReference>
<dbReference type="EMBL" id="JABUFE010000030">
    <property type="protein sequence ID" value="NSX57002.1"/>
    <property type="molecule type" value="Genomic_DNA"/>
</dbReference>
<dbReference type="NCBIfam" id="TIGR01730">
    <property type="entry name" value="RND_mfp"/>
    <property type="match status" value="1"/>
</dbReference>
<dbReference type="Pfam" id="PF25917">
    <property type="entry name" value="BSH_RND"/>
    <property type="match status" value="1"/>
</dbReference>
<proteinExistence type="inferred from homology"/>
<feature type="transmembrane region" description="Helical" evidence="2">
    <location>
        <begin position="12"/>
        <end position="33"/>
    </location>
</feature>
<reference evidence="4 5" key="1">
    <citation type="submission" date="2020-06" db="EMBL/GenBank/DDBJ databases">
        <title>Sulfitobacter algicola sp. nov., isolated from green algae.</title>
        <authorList>
            <person name="Wang C."/>
        </authorList>
    </citation>
    <scope>NUCLEOTIDE SEQUENCE [LARGE SCALE GENOMIC DNA]</scope>
    <source>
        <strain evidence="4 5">1151</strain>
    </source>
</reference>
<dbReference type="InterPro" id="IPR006143">
    <property type="entry name" value="RND_pump_MFP"/>
</dbReference>
<name>A0ABX2IVQ5_9RHOB</name>
<feature type="domain" description="Multidrug resistance protein MdtA-like barrel-sandwich hybrid" evidence="3">
    <location>
        <begin position="88"/>
        <end position="216"/>
    </location>
</feature>
<keyword evidence="2" id="KW-1133">Transmembrane helix</keyword>
<keyword evidence="2" id="KW-0472">Membrane</keyword>
<evidence type="ECO:0000259" key="3">
    <source>
        <dbReference type="Pfam" id="PF25917"/>
    </source>
</evidence>
<dbReference type="PANTHER" id="PTHR30469:SF11">
    <property type="entry name" value="BLL4320 PROTEIN"/>
    <property type="match status" value="1"/>
</dbReference>
<dbReference type="Gene3D" id="2.40.50.100">
    <property type="match status" value="1"/>
</dbReference>
<comment type="similarity">
    <text evidence="1">Belongs to the membrane fusion protein (MFP) (TC 8.A.1) family.</text>
</comment>
<comment type="caution">
    <text evidence="4">The sequence shown here is derived from an EMBL/GenBank/DDBJ whole genome shotgun (WGS) entry which is preliminary data.</text>
</comment>
<evidence type="ECO:0000313" key="5">
    <source>
        <dbReference type="Proteomes" id="UP000777935"/>
    </source>
</evidence>
<accession>A0ABX2IVQ5</accession>
<evidence type="ECO:0000313" key="4">
    <source>
        <dbReference type="EMBL" id="NSX57002.1"/>
    </source>
</evidence>
<evidence type="ECO:0000256" key="1">
    <source>
        <dbReference type="ARBA" id="ARBA00009477"/>
    </source>
</evidence>
<dbReference type="Proteomes" id="UP000777935">
    <property type="component" value="Unassembled WGS sequence"/>
</dbReference>
<keyword evidence="2" id="KW-0812">Transmembrane</keyword>